<evidence type="ECO:0000313" key="2">
    <source>
        <dbReference type="Proteomes" id="UP000006882"/>
    </source>
</evidence>
<dbReference type="EMBL" id="CM007651">
    <property type="protein sequence ID" value="ONI32691.1"/>
    <property type="molecule type" value="Genomic_DNA"/>
</dbReference>
<protein>
    <submittedName>
        <fullName evidence="1">Uncharacterized protein</fullName>
    </submittedName>
</protein>
<dbReference type="Gramene" id="ONI32691">
    <property type="protein sequence ID" value="ONI32691"/>
    <property type="gene ID" value="PRUPE_1G380000"/>
</dbReference>
<organism evidence="1 2">
    <name type="scientific">Prunus persica</name>
    <name type="common">Peach</name>
    <name type="synonym">Amygdalus persica</name>
    <dbReference type="NCBI Taxonomy" id="3760"/>
    <lineage>
        <taxon>Eukaryota</taxon>
        <taxon>Viridiplantae</taxon>
        <taxon>Streptophyta</taxon>
        <taxon>Embryophyta</taxon>
        <taxon>Tracheophyta</taxon>
        <taxon>Spermatophyta</taxon>
        <taxon>Magnoliopsida</taxon>
        <taxon>eudicotyledons</taxon>
        <taxon>Gunneridae</taxon>
        <taxon>Pentapetalae</taxon>
        <taxon>rosids</taxon>
        <taxon>fabids</taxon>
        <taxon>Rosales</taxon>
        <taxon>Rosaceae</taxon>
        <taxon>Amygdaloideae</taxon>
        <taxon>Amygdaleae</taxon>
        <taxon>Prunus</taxon>
    </lineage>
</organism>
<dbReference type="Proteomes" id="UP000006882">
    <property type="component" value="Chromosome G1"/>
</dbReference>
<dbReference type="AlphaFoldDB" id="A0A251R9J7"/>
<reference evidence="1 2" key="1">
    <citation type="journal article" date="2013" name="Nat. Genet.">
        <title>The high-quality draft genome of peach (Prunus persica) identifies unique patterns of genetic diversity, domestication and genome evolution.</title>
        <authorList>
            <consortium name="International Peach Genome Initiative"/>
            <person name="Verde I."/>
            <person name="Abbott A.G."/>
            <person name="Scalabrin S."/>
            <person name="Jung S."/>
            <person name="Shu S."/>
            <person name="Marroni F."/>
            <person name="Zhebentyayeva T."/>
            <person name="Dettori M.T."/>
            <person name="Grimwood J."/>
            <person name="Cattonaro F."/>
            <person name="Zuccolo A."/>
            <person name="Rossini L."/>
            <person name="Jenkins J."/>
            <person name="Vendramin E."/>
            <person name="Meisel L.A."/>
            <person name="Decroocq V."/>
            <person name="Sosinski B."/>
            <person name="Prochnik S."/>
            <person name="Mitros T."/>
            <person name="Policriti A."/>
            <person name="Cipriani G."/>
            <person name="Dondini L."/>
            <person name="Ficklin S."/>
            <person name="Goodstein D.M."/>
            <person name="Xuan P."/>
            <person name="Del Fabbro C."/>
            <person name="Aramini V."/>
            <person name="Copetti D."/>
            <person name="Gonzalez S."/>
            <person name="Horner D.S."/>
            <person name="Falchi R."/>
            <person name="Lucas S."/>
            <person name="Mica E."/>
            <person name="Maldonado J."/>
            <person name="Lazzari B."/>
            <person name="Bielenberg D."/>
            <person name="Pirona R."/>
            <person name="Miculan M."/>
            <person name="Barakat A."/>
            <person name="Testolin R."/>
            <person name="Stella A."/>
            <person name="Tartarini S."/>
            <person name="Tonutti P."/>
            <person name="Arus P."/>
            <person name="Orellana A."/>
            <person name="Wells C."/>
            <person name="Main D."/>
            <person name="Vizzotto G."/>
            <person name="Silva H."/>
            <person name="Salamini F."/>
            <person name="Schmutz J."/>
            <person name="Morgante M."/>
            <person name="Rokhsar D.S."/>
        </authorList>
    </citation>
    <scope>NUCLEOTIDE SEQUENCE [LARGE SCALE GENOMIC DNA]</scope>
    <source>
        <strain evidence="2">cv. Nemared</strain>
    </source>
</reference>
<sequence length="112" mass="12800">MLFVPNKLLSLETIINMPCLNEHLFLQKIYKRDKPSIILLGFDNLGVWLGRGGCYLFCGSISSLVRAPKLRGLGGWWFESTWIRYIQLTESIFNLFSCDFVICFVGVLPPLP</sequence>
<name>A0A251R9J7_PRUPE</name>
<evidence type="ECO:0000313" key="1">
    <source>
        <dbReference type="EMBL" id="ONI32691.1"/>
    </source>
</evidence>
<proteinExistence type="predicted"/>
<accession>A0A251R9J7</accession>
<gene>
    <name evidence="1" type="ORF">PRUPE_1G380000</name>
</gene>
<keyword evidence="2" id="KW-1185">Reference proteome</keyword>